<dbReference type="EMBL" id="MDYO01000023">
    <property type="protein sequence ID" value="OQD94917.1"/>
    <property type="molecule type" value="Genomic_DNA"/>
</dbReference>
<dbReference type="SUPFAM" id="SSF57903">
    <property type="entry name" value="FYVE/PHD zinc finger"/>
    <property type="match status" value="1"/>
</dbReference>
<dbReference type="InterPro" id="IPR013083">
    <property type="entry name" value="Znf_RING/FYVE/PHD"/>
</dbReference>
<evidence type="ECO:0000259" key="6">
    <source>
        <dbReference type="PROSITE" id="PS50089"/>
    </source>
</evidence>
<feature type="domain" description="RING-type" evidence="6">
    <location>
        <begin position="297"/>
        <end position="344"/>
    </location>
</feature>
<organism evidence="7 8">
    <name type="scientific">Penicillium solitum</name>
    <dbReference type="NCBI Taxonomy" id="60172"/>
    <lineage>
        <taxon>Eukaryota</taxon>
        <taxon>Fungi</taxon>
        <taxon>Dikarya</taxon>
        <taxon>Ascomycota</taxon>
        <taxon>Pezizomycotina</taxon>
        <taxon>Eurotiomycetes</taxon>
        <taxon>Eurotiomycetidae</taxon>
        <taxon>Eurotiales</taxon>
        <taxon>Aspergillaceae</taxon>
        <taxon>Penicillium</taxon>
    </lineage>
</organism>
<dbReference type="GO" id="GO:0008270">
    <property type="term" value="F:zinc ion binding"/>
    <property type="evidence" value="ECO:0007669"/>
    <property type="project" value="UniProtKB-KW"/>
</dbReference>
<accession>A0A1V6R0W3</accession>
<sequence length="428" mass="47547">MDSSEYLRILARLDIRAVRAERAQCKLEQTLEAAQTTLKVANEERDHVSKLADIFFDLSQTMGSVIDYLLKERGSKEPDQEPESTKVMLDVLLKQMEIKESGINGGDSGSDSEIDSAKAAEQKTLKEGRQKLSNLARSPFDLSTLDSQLNDIVSFFLCEKWHRSRQQNDVKQRWFNAAVRNQTQAQTSPYRGFSPSTAVFSDSQEGLHGAIEADALYALMWDTDKITYPELTTSTRIGSSQPRGREVTADMLTMNRVPWDISPNNPAVLSVSNEYGGVHTIQLHTFCQGSCPEGEKCPVCFEEESDAPIILQCDRCKGVVHLECMEGWLAHRLPGNHTSCPIHRCNGSFTALHSSSLARDVTSESNIEEYLEDTGTLAGGSGAPTAPSQRRSPPLARRSNRSPVSSAPSPSLFRRSARPRRVPDRFRP</sequence>
<evidence type="ECO:0000313" key="8">
    <source>
        <dbReference type="Proteomes" id="UP000191612"/>
    </source>
</evidence>
<feature type="compositionally biased region" description="Low complexity" evidence="5">
    <location>
        <begin position="405"/>
        <end position="414"/>
    </location>
</feature>
<dbReference type="InterPro" id="IPR001841">
    <property type="entry name" value="Znf_RING"/>
</dbReference>
<keyword evidence="3" id="KW-0862">Zinc</keyword>
<protein>
    <recommendedName>
        <fullName evidence="6">RING-type domain-containing protein</fullName>
    </recommendedName>
</protein>
<evidence type="ECO:0000256" key="5">
    <source>
        <dbReference type="SAM" id="MobiDB-lite"/>
    </source>
</evidence>
<proteinExistence type="predicted"/>
<comment type="caution">
    <text evidence="7">The sequence shown here is derived from an EMBL/GenBank/DDBJ whole genome shotgun (WGS) entry which is preliminary data.</text>
</comment>
<dbReference type="Pfam" id="PF12906">
    <property type="entry name" value="RINGv"/>
    <property type="match status" value="1"/>
</dbReference>
<name>A0A1V6R0W3_9EURO</name>
<dbReference type="PROSITE" id="PS50089">
    <property type="entry name" value="ZF_RING_2"/>
    <property type="match status" value="1"/>
</dbReference>
<dbReference type="Proteomes" id="UP000191612">
    <property type="component" value="Unassembled WGS sequence"/>
</dbReference>
<reference evidence="8" key="1">
    <citation type="journal article" date="2017" name="Nat. Microbiol.">
        <title>Global analysis of biosynthetic gene clusters reveals vast potential of secondary metabolite production in Penicillium species.</title>
        <authorList>
            <person name="Nielsen J.C."/>
            <person name="Grijseels S."/>
            <person name="Prigent S."/>
            <person name="Ji B."/>
            <person name="Dainat J."/>
            <person name="Nielsen K.F."/>
            <person name="Frisvad J.C."/>
            <person name="Workman M."/>
            <person name="Nielsen J."/>
        </authorList>
    </citation>
    <scope>NUCLEOTIDE SEQUENCE [LARGE SCALE GENOMIC DNA]</scope>
    <source>
        <strain evidence="8">IBT 29525</strain>
    </source>
</reference>
<evidence type="ECO:0000256" key="2">
    <source>
        <dbReference type="ARBA" id="ARBA00022771"/>
    </source>
</evidence>
<keyword evidence="8" id="KW-1185">Reference proteome</keyword>
<evidence type="ECO:0000313" key="7">
    <source>
        <dbReference type="EMBL" id="OQD94917.1"/>
    </source>
</evidence>
<evidence type="ECO:0000256" key="1">
    <source>
        <dbReference type="ARBA" id="ARBA00022723"/>
    </source>
</evidence>
<dbReference type="Gene3D" id="3.30.40.10">
    <property type="entry name" value="Zinc/RING finger domain, C3HC4 (zinc finger)"/>
    <property type="match status" value="1"/>
</dbReference>
<dbReference type="InterPro" id="IPR011016">
    <property type="entry name" value="Znf_RING-CH"/>
</dbReference>
<keyword evidence="2 4" id="KW-0863">Zinc-finger</keyword>
<evidence type="ECO:0000256" key="4">
    <source>
        <dbReference type="PROSITE-ProRule" id="PRU00175"/>
    </source>
</evidence>
<feature type="region of interest" description="Disordered" evidence="5">
    <location>
        <begin position="101"/>
        <end position="120"/>
    </location>
</feature>
<dbReference type="InterPro" id="IPR011011">
    <property type="entry name" value="Znf_FYVE_PHD"/>
</dbReference>
<gene>
    <name evidence="7" type="ORF">PENSOL_c023G11668</name>
</gene>
<feature type="region of interest" description="Disordered" evidence="5">
    <location>
        <begin position="374"/>
        <end position="428"/>
    </location>
</feature>
<dbReference type="AlphaFoldDB" id="A0A1V6R0W3"/>
<evidence type="ECO:0000256" key="3">
    <source>
        <dbReference type="ARBA" id="ARBA00022833"/>
    </source>
</evidence>
<keyword evidence="1" id="KW-0479">Metal-binding</keyword>